<evidence type="ECO:0000313" key="3">
    <source>
        <dbReference type="Proteomes" id="UP000799438"/>
    </source>
</evidence>
<name>A0A6A6BH77_9PEZI</name>
<dbReference type="Proteomes" id="UP000799438">
    <property type="component" value="Unassembled WGS sequence"/>
</dbReference>
<dbReference type="Pfam" id="PF06985">
    <property type="entry name" value="HET"/>
    <property type="match status" value="1"/>
</dbReference>
<proteinExistence type="predicted"/>
<dbReference type="InterPro" id="IPR010730">
    <property type="entry name" value="HET"/>
</dbReference>
<organism evidence="2 3">
    <name type="scientific">Aplosporella prunicola CBS 121167</name>
    <dbReference type="NCBI Taxonomy" id="1176127"/>
    <lineage>
        <taxon>Eukaryota</taxon>
        <taxon>Fungi</taxon>
        <taxon>Dikarya</taxon>
        <taxon>Ascomycota</taxon>
        <taxon>Pezizomycotina</taxon>
        <taxon>Dothideomycetes</taxon>
        <taxon>Dothideomycetes incertae sedis</taxon>
        <taxon>Botryosphaeriales</taxon>
        <taxon>Aplosporellaceae</taxon>
        <taxon>Aplosporella</taxon>
    </lineage>
</organism>
<protein>
    <recommendedName>
        <fullName evidence="1">Heterokaryon incompatibility domain-containing protein</fullName>
    </recommendedName>
</protein>
<keyword evidence="3" id="KW-1185">Reference proteome</keyword>
<dbReference type="RefSeq" id="XP_033399214.1">
    <property type="nucleotide sequence ID" value="XM_033538926.1"/>
</dbReference>
<reference evidence="2" key="1">
    <citation type="journal article" date="2020" name="Stud. Mycol.">
        <title>101 Dothideomycetes genomes: a test case for predicting lifestyles and emergence of pathogens.</title>
        <authorList>
            <person name="Haridas S."/>
            <person name="Albert R."/>
            <person name="Binder M."/>
            <person name="Bloem J."/>
            <person name="Labutti K."/>
            <person name="Salamov A."/>
            <person name="Andreopoulos B."/>
            <person name="Baker S."/>
            <person name="Barry K."/>
            <person name="Bills G."/>
            <person name="Bluhm B."/>
            <person name="Cannon C."/>
            <person name="Castanera R."/>
            <person name="Culley D."/>
            <person name="Daum C."/>
            <person name="Ezra D."/>
            <person name="Gonzalez J."/>
            <person name="Henrissat B."/>
            <person name="Kuo A."/>
            <person name="Liang C."/>
            <person name="Lipzen A."/>
            <person name="Lutzoni F."/>
            <person name="Magnuson J."/>
            <person name="Mondo S."/>
            <person name="Nolan M."/>
            <person name="Ohm R."/>
            <person name="Pangilinan J."/>
            <person name="Park H.-J."/>
            <person name="Ramirez L."/>
            <person name="Alfaro M."/>
            <person name="Sun H."/>
            <person name="Tritt A."/>
            <person name="Yoshinaga Y."/>
            <person name="Zwiers L.-H."/>
            <person name="Turgeon B."/>
            <person name="Goodwin S."/>
            <person name="Spatafora J."/>
            <person name="Crous P."/>
            <person name="Grigoriev I."/>
        </authorList>
    </citation>
    <scope>NUCLEOTIDE SEQUENCE</scope>
    <source>
        <strain evidence="2">CBS 121167</strain>
    </source>
</reference>
<dbReference type="GeneID" id="54296422"/>
<evidence type="ECO:0000259" key="1">
    <source>
        <dbReference type="Pfam" id="PF06985"/>
    </source>
</evidence>
<dbReference type="PANTHER" id="PTHR33112">
    <property type="entry name" value="DOMAIN PROTEIN, PUTATIVE-RELATED"/>
    <property type="match status" value="1"/>
</dbReference>
<evidence type="ECO:0000313" key="2">
    <source>
        <dbReference type="EMBL" id="KAF2143502.1"/>
    </source>
</evidence>
<feature type="domain" description="Heterokaryon incompatibility" evidence="1">
    <location>
        <begin position="58"/>
        <end position="208"/>
    </location>
</feature>
<dbReference type="OrthoDB" id="2958217at2759"/>
<dbReference type="AlphaFoldDB" id="A0A6A6BH77"/>
<accession>A0A6A6BH77</accession>
<dbReference type="EMBL" id="ML995482">
    <property type="protein sequence ID" value="KAF2143502.1"/>
    <property type="molecule type" value="Genomic_DNA"/>
</dbReference>
<gene>
    <name evidence="2" type="ORF">K452DRAFT_269073</name>
</gene>
<sequence>MDDGSVVDARSIKRWLSKCEKTHTTCGKLATKNAQDLKLLLIDVFERKIINADSSFRYVALSYVWGSHSYDDSSMLQTTRASFEELKQTNALGESAKIPTVIKDAMEFVRAVGERYLWVDRLSIVQDDNEHKHYYIHRMDVVFAVSVFTIVAASVRHSDDSLPGIRRTIRPPLLSFIDGETFSIVTSPHREIVLNDTVYQRRGWTFQEMHLSRRCVIFTETHVMCECREQAVSEVPKGPYGYQKHMPVRPLRRLEQARVYTYANLVRVYTTRQLTYESDLLNAFAGLLSFLSARMDWGFAFGLPGAELSLALLWCPQPGASRRQLIDPSQRLNARLQLPSWSWIGW</sequence>
<feature type="non-terminal residue" evidence="2">
    <location>
        <position position="346"/>
    </location>
</feature>
<dbReference type="PANTHER" id="PTHR33112:SF12">
    <property type="entry name" value="HETEROKARYON INCOMPATIBILITY DOMAIN-CONTAINING PROTEIN"/>
    <property type="match status" value="1"/>
</dbReference>